<organism evidence="2 3">
    <name type="scientific">Massilia forsythiae</name>
    <dbReference type="NCBI Taxonomy" id="2728020"/>
    <lineage>
        <taxon>Bacteria</taxon>
        <taxon>Pseudomonadati</taxon>
        <taxon>Pseudomonadota</taxon>
        <taxon>Betaproteobacteria</taxon>
        <taxon>Burkholderiales</taxon>
        <taxon>Oxalobacteraceae</taxon>
        <taxon>Telluria group</taxon>
        <taxon>Massilia</taxon>
    </lineage>
</organism>
<evidence type="ECO:0000313" key="3">
    <source>
        <dbReference type="Proteomes" id="UP000502415"/>
    </source>
</evidence>
<dbReference type="InterPro" id="IPR013783">
    <property type="entry name" value="Ig-like_fold"/>
</dbReference>
<dbReference type="KEGG" id="mfy:HH212_03960"/>
<dbReference type="InterPro" id="IPR038255">
    <property type="entry name" value="PBS_linker_sf"/>
</dbReference>
<dbReference type="Gene3D" id="2.60.40.10">
    <property type="entry name" value="Immunoglobulins"/>
    <property type="match status" value="3"/>
</dbReference>
<dbReference type="InterPro" id="IPR025282">
    <property type="entry name" value="DUF4214"/>
</dbReference>
<evidence type="ECO:0000259" key="1">
    <source>
        <dbReference type="Pfam" id="PF13946"/>
    </source>
</evidence>
<feature type="domain" description="DUF4214" evidence="1">
    <location>
        <begin position="48"/>
        <end position="108"/>
    </location>
</feature>
<reference evidence="2 3" key="1">
    <citation type="submission" date="2020-04" db="EMBL/GenBank/DDBJ databases">
        <title>Genome sequencing of novel species.</title>
        <authorList>
            <person name="Heo J."/>
            <person name="Kim S.-J."/>
            <person name="Kim J.-S."/>
            <person name="Hong S.-B."/>
            <person name="Kwon S.-W."/>
        </authorList>
    </citation>
    <scope>NUCLEOTIDE SEQUENCE [LARGE SCALE GENOMIC DNA]</scope>
    <source>
        <strain evidence="2 3">GN2-R2</strain>
    </source>
</reference>
<protein>
    <submittedName>
        <fullName evidence="2">DUF4214 domain-containing protein</fullName>
    </submittedName>
</protein>
<accession>A0A7Z2VU73</accession>
<keyword evidence="3" id="KW-1185">Reference proteome</keyword>
<dbReference type="EMBL" id="CP051685">
    <property type="protein sequence ID" value="QJD99293.1"/>
    <property type="molecule type" value="Genomic_DNA"/>
</dbReference>
<dbReference type="RefSeq" id="WP_169434190.1">
    <property type="nucleotide sequence ID" value="NZ_CP051685.1"/>
</dbReference>
<sequence length="1381" mass="142021">MTSQTSDDSTVNSFYLAFYGRPADPAGLAFWSNQLQQANGDLTAISTAFSTSAEATARFGSEDAGARITDIYQQLFNRAPDAAGVAYWLDVMNNGKTSLANVAIAIMNGAQGSDGQLVELRKQAMDSFTTQVQSSGSSYSGYAAVEAARVLVRAVTLETGAKDMDMLVKAAVSFADTATKTPAVVDAIATGTTLLALFDTARGNADPAALAQTLADTAKAAAGNPATLDSLLRGGGMAKVLQVMPSDATLHDVVDALASGGLPAAVDVVYPSYYVNLAFKGVTQGEGDTRIDNVTNVANADVRFSYAGKTQGAQHFEYSTDGVHWISKGIVADTAGGVITIKGIDLTQGIAAGSGAPNLHIKTPVEGQPNLTTTVSLRAVDANGTTSASAEQKIVYDHYAATPHVVLINDTAGAQIGSDYDMVTRDSAYTLDGIEAGATVEFLVDTVTTPMIENTGPNQAAPQMQSLVIPGAKWSAAAPELKEGLNSFSVRQTDAAGNVSKISHVEITLDTKAPAAPVIALVKDSGIAGDGITSDGRVSIGGLDLDSASAWEYSVDGGKNWTFGAVNDGSGKAVLDLTAQGNGVKDVQVRQYDAAGNVGTASNHVGFTLDAAAPAFSLDIAFKGVTQGERDTVVDNVTNVGSVAVQFSYAGKDLGIGQHFEYSLDGVTWSTARLTVSAADHVVTIAGVDLTQGTPLGPKWWLKAPIETQPNLQTTVTLRAADDNGATTTPVSQKIVYDHYAAMPYVVLNNDTAGAALGSVYDMVTSDPGYTVSGVEDGAIVEYLAGDTRSESPKASAAWTREAPLLHEGLNDVAVRQTDAAGNVSFYYHNLITLDTHAPAAPVIAMLTDSGIAGDGITNVGMVSISGLDTTAATAWEYSIDGGKHWSFGDTVGNSGTATLDLSRAGDGHADIQVRQYDAAGNVGAASNTLGATLDTHAPLAPVFDHVQGAKATAPSVTDLSSAAVYFTYGAGLDAGDAFEYRVDGGKWASVTDGAWNGATHTLTIDGIDLGLSDHTVDVRVVDAAGNEGAVASQLIDSTANNVPEKSVVSSVDFDLGSGGIFMNTTPDNIIAAKGAGSQDGAANKATLVLQDMHTGVATVTAANYLDSSAFSVFQGGVHLSSAPALGLYRLGWSDDTFLTDGQSGKGYVAAGSTTFAGGVAGKTLVQGFVIGQTLKAAGGTVDQAGTSLNTAFIDDGQSTTQITSGHSMDLIADNGGTLRIVYNQFVKGAQDLILGFDSGNDKILLGGQAASLVDADGNGAISWAVADKSPYIVTADKEAVEVAVSGPLRISSFESDLGYDARTLNSVLDFGDIQQDHGVLILANDQDHGVLFYYNNMDDNGKIDAGELTVVNVFSGGVIHNADIQLVGVAALPPPSSTNG</sequence>
<dbReference type="Proteomes" id="UP000502415">
    <property type="component" value="Chromosome"/>
</dbReference>
<gene>
    <name evidence="2" type="ORF">HH212_03960</name>
</gene>
<proteinExistence type="predicted"/>
<dbReference type="Pfam" id="PF13946">
    <property type="entry name" value="DUF4214"/>
    <property type="match status" value="1"/>
</dbReference>
<name>A0A7Z2VU73_9BURK</name>
<dbReference type="Gene3D" id="1.10.3130.20">
    <property type="entry name" value="Phycobilisome linker domain"/>
    <property type="match status" value="1"/>
</dbReference>
<evidence type="ECO:0000313" key="2">
    <source>
        <dbReference type="EMBL" id="QJD99293.1"/>
    </source>
</evidence>